<accession>A0A1N6NAP0</accession>
<feature type="transmembrane region" description="Helical" evidence="9">
    <location>
        <begin position="51"/>
        <end position="74"/>
    </location>
</feature>
<feature type="transmembrane region" description="Helical" evidence="9">
    <location>
        <begin position="27"/>
        <end position="44"/>
    </location>
</feature>
<protein>
    <submittedName>
        <fullName evidence="10">Na+-translocating ferredoxin:NAD+ oxidoreductase RNF, RnfD subunit</fullName>
    </submittedName>
</protein>
<evidence type="ECO:0000256" key="7">
    <source>
        <dbReference type="ARBA" id="ARBA00022989"/>
    </source>
</evidence>
<dbReference type="EMBL" id="FTMS01000001">
    <property type="protein sequence ID" value="SIP89143.1"/>
    <property type="molecule type" value="Genomic_DNA"/>
</dbReference>
<feature type="transmembrane region" description="Helical" evidence="9">
    <location>
        <begin position="196"/>
        <end position="217"/>
    </location>
</feature>
<dbReference type="GO" id="GO:0005886">
    <property type="term" value="C:plasma membrane"/>
    <property type="evidence" value="ECO:0007669"/>
    <property type="project" value="TreeGrafter"/>
</dbReference>
<keyword evidence="1" id="KW-0813">Transport</keyword>
<feature type="transmembrane region" description="Helical" evidence="9">
    <location>
        <begin position="307"/>
        <end position="327"/>
    </location>
</feature>
<dbReference type="STRING" id="159291.SAMN05920897_101158"/>
<dbReference type="Proteomes" id="UP000186400">
    <property type="component" value="Unassembled WGS sequence"/>
</dbReference>
<feature type="transmembrane region" description="Helical" evidence="9">
    <location>
        <begin position="131"/>
        <end position="159"/>
    </location>
</feature>
<evidence type="ECO:0000256" key="6">
    <source>
        <dbReference type="ARBA" id="ARBA00022967"/>
    </source>
</evidence>
<keyword evidence="7 9" id="KW-1133">Transmembrane helix</keyword>
<keyword evidence="2" id="KW-0597">Phosphoprotein</keyword>
<dbReference type="AlphaFoldDB" id="A0A1N6NAP0"/>
<name>A0A1N6NAP0_9SPIO</name>
<dbReference type="RefSeq" id="WP_076487386.1">
    <property type="nucleotide sequence ID" value="NZ_FTMS01000001.1"/>
</dbReference>
<evidence type="ECO:0000313" key="10">
    <source>
        <dbReference type="EMBL" id="SIP89143.1"/>
    </source>
</evidence>
<reference evidence="10 11" key="1">
    <citation type="submission" date="2017-01" db="EMBL/GenBank/DDBJ databases">
        <authorList>
            <person name="Mah S.A."/>
            <person name="Swanson W.J."/>
            <person name="Moy G.W."/>
            <person name="Vacquier V.D."/>
        </authorList>
    </citation>
    <scope>NUCLEOTIDE SEQUENCE [LARGE SCALE GENOMIC DNA]</scope>
    <source>
        <strain evidence="10 11">ASpG1</strain>
    </source>
</reference>
<gene>
    <name evidence="10" type="ORF">SAMN05920897_101158</name>
</gene>
<sequence length="333" mass="34320">MNDRVAAGAVELPQFPHSFRYLTVHGIYWRLVVAAAIPVIAGVLRGGVPALILVVASVTGAVLADLLAAALLSGQSALPSEGRAVYLGLVVAALLPVSVDPVIATAASLLTVFAGVWLFGGPGRYWIHPSLVGIALAGALVPSAGTVLEGGGATLFSFLPELLSQAVPSLEHFLLEPLGVRVPREAWSLILGETGLSGSAMTAGLVWPSLLGAMIVFGEDLAPAVTSLLFLLSYLGLVWLLGGLPLGEGLAGGDPLQAMFMTNAVFVLVFVLADPGSRPSSRGGMAAFGILAGSLAALFWVSREVVIPATAAVFIAGFFIPLLDILVCKVRRW</sequence>
<keyword evidence="4" id="KW-0288">FMN</keyword>
<dbReference type="PANTHER" id="PTHR30578:SF0">
    <property type="entry name" value="ION-TRANSLOCATING OXIDOREDUCTASE COMPLEX SUBUNIT D"/>
    <property type="match status" value="1"/>
</dbReference>
<dbReference type="OrthoDB" id="9957502at2"/>
<evidence type="ECO:0000256" key="1">
    <source>
        <dbReference type="ARBA" id="ARBA00022448"/>
    </source>
</evidence>
<feature type="transmembrane region" description="Helical" evidence="9">
    <location>
        <begin position="256"/>
        <end position="273"/>
    </location>
</feature>
<feature type="transmembrane region" description="Helical" evidence="9">
    <location>
        <begin position="86"/>
        <end position="119"/>
    </location>
</feature>
<dbReference type="PANTHER" id="PTHR30578">
    <property type="entry name" value="ELECTRON TRANSPORT COMPLEX PROTEIN RNFD"/>
    <property type="match status" value="1"/>
</dbReference>
<organism evidence="10 11">
    <name type="scientific">Alkalispirochaeta americana</name>
    <dbReference type="NCBI Taxonomy" id="159291"/>
    <lineage>
        <taxon>Bacteria</taxon>
        <taxon>Pseudomonadati</taxon>
        <taxon>Spirochaetota</taxon>
        <taxon>Spirochaetia</taxon>
        <taxon>Spirochaetales</taxon>
        <taxon>Spirochaetaceae</taxon>
        <taxon>Alkalispirochaeta</taxon>
    </lineage>
</organism>
<keyword evidence="6" id="KW-1278">Translocase</keyword>
<evidence type="ECO:0000256" key="5">
    <source>
        <dbReference type="ARBA" id="ARBA00022692"/>
    </source>
</evidence>
<evidence type="ECO:0000256" key="3">
    <source>
        <dbReference type="ARBA" id="ARBA00022630"/>
    </source>
</evidence>
<feature type="transmembrane region" description="Helical" evidence="9">
    <location>
        <begin position="224"/>
        <end position="244"/>
    </location>
</feature>
<evidence type="ECO:0000256" key="9">
    <source>
        <dbReference type="SAM" id="Phobius"/>
    </source>
</evidence>
<dbReference type="Pfam" id="PF03116">
    <property type="entry name" value="NQR2_RnfD_RnfE"/>
    <property type="match status" value="1"/>
</dbReference>
<evidence type="ECO:0000256" key="8">
    <source>
        <dbReference type="ARBA" id="ARBA00023136"/>
    </source>
</evidence>
<keyword evidence="5 9" id="KW-0812">Transmembrane</keyword>
<feature type="transmembrane region" description="Helical" evidence="9">
    <location>
        <begin position="285"/>
        <end position="301"/>
    </location>
</feature>
<dbReference type="InterPro" id="IPR004338">
    <property type="entry name" value="NqrB/RnfD"/>
</dbReference>
<evidence type="ECO:0000256" key="2">
    <source>
        <dbReference type="ARBA" id="ARBA00022553"/>
    </source>
</evidence>
<evidence type="ECO:0000313" key="11">
    <source>
        <dbReference type="Proteomes" id="UP000186400"/>
    </source>
</evidence>
<evidence type="ECO:0000256" key="4">
    <source>
        <dbReference type="ARBA" id="ARBA00022643"/>
    </source>
</evidence>
<dbReference type="GO" id="GO:0055085">
    <property type="term" value="P:transmembrane transport"/>
    <property type="evidence" value="ECO:0007669"/>
    <property type="project" value="InterPro"/>
</dbReference>
<keyword evidence="8 9" id="KW-0472">Membrane</keyword>
<keyword evidence="11" id="KW-1185">Reference proteome</keyword>
<proteinExistence type="predicted"/>
<keyword evidence="3" id="KW-0285">Flavoprotein</keyword>